<gene>
    <name evidence="2" type="ORF">SAMN05444339_11315</name>
</gene>
<dbReference type="EMBL" id="FQUE01000013">
    <property type="protein sequence ID" value="SHF79272.1"/>
    <property type="molecule type" value="Genomic_DNA"/>
</dbReference>
<evidence type="ECO:0000256" key="1">
    <source>
        <dbReference type="SAM" id="MobiDB-lite"/>
    </source>
</evidence>
<organism evidence="2 3">
    <name type="scientific">Loktanella atrilutea</name>
    <dbReference type="NCBI Taxonomy" id="366533"/>
    <lineage>
        <taxon>Bacteria</taxon>
        <taxon>Pseudomonadati</taxon>
        <taxon>Pseudomonadota</taxon>
        <taxon>Alphaproteobacteria</taxon>
        <taxon>Rhodobacterales</taxon>
        <taxon>Roseobacteraceae</taxon>
        <taxon>Loktanella</taxon>
    </lineage>
</organism>
<evidence type="ECO:0000313" key="3">
    <source>
        <dbReference type="Proteomes" id="UP000183987"/>
    </source>
</evidence>
<protein>
    <submittedName>
        <fullName evidence="2">Glycosyl transferase family 2</fullName>
    </submittedName>
</protein>
<accession>A0A1M5EJN6</accession>
<sequence length="651" mass="71901">MTETATLVAAVRNEGPFLLEWIAYHRVIGFDTIVVYADQTLDGTGALLAALDAGGAVIHVPNPVEADPAIPGHRNRAYAAAIALPQVRKASWVMALDADEFLNIHAGDGHLSDLLDRMPDADAISLTWRLFGHAGQTRFTDAPVLARFTRAAPPDRVIGNRQFGLKTLFRPDLARAIAPHRPVVRAGRRVDNTLWLNGAGDDVTADLLHGGWRAGADTAAYDHAQINHYVVRSTEVFALHNLRTPALGSEPVPLTPADFDNLNANQTTDRSIQRHADAVTAEIARLRALPDVARAHAACVQITTAQIAVMQEAHAADPDHPVTRLCDPATAQRQLRDPAAAPDTPPGPDTPAIAEPDPGATAPEDAAPRWLSDLHRSDHRRGWYQSHRDFAVQFTARSPEVLVVSFDNLSSVNDPSLARDTWGYGFYAAEGWSHMGVMAFEKNWFRDTALFDMMEKLRHLFAQYRTVVMTGTSMGAYAATAFADLAPGCTVLAFSPQATLDTARVPWESRFGAGRKRDWSGRYAFAPDHCRTAADVFVVHDPYFEPDRLHAQLYRGPNIHHLKSWYASHKSAQFMRRADILKTVMQEAVAGTLTPARYYALFRSRRDLVWYYMGLADHLLARGHRRLAAQLADHLVTLDRPGLARSIRKRL</sequence>
<keyword evidence="3" id="KW-1185">Reference proteome</keyword>
<dbReference type="AlphaFoldDB" id="A0A1M5EJN6"/>
<proteinExistence type="predicted"/>
<dbReference type="OrthoDB" id="4964299at2"/>
<dbReference type="Pfam" id="PF13704">
    <property type="entry name" value="Glyco_tranf_2_4"/>
    <property type="match status" value="1"/>
</dbReference>
<dbReference type="SUPFAM" id="SSF53448">
    <property type="entry name" value="Nucleotide-diphospho-sugar transferases"/>
    <property type="match status" value="1"/>
</dbReference>
<dbReference type="RefSeq" id="WP_143155499.1">
    <property type="nucleotide sequence ID" value="NZ_FQUE01000013.1"/>
</dbReference>
<name>A0A1M5EJN6_LOKAT</name>
<keyword evidence="2" id="KW-0808">Transferase</keyword>
<dbReference type="InterPro" id="IPR029044">
    <property type="entry name" value="Nucleotide-diphossugar_trans"/>
</dbReference>
<feature type="region of interest" description="Disordered" evidence="1">
    <location>
        <begin position="334"/>
        <end position="366"/>
    </location>
</feature>
<dbReference type="STRING" id="366533.SAMN05444339_11315"/>
<reference evidence="3" key="1">
    <citation type="submission" date="2016-11" db="EMBL/GenBank/DDBJ databases">
        <authorList>
            <person name="Varghese N."/>
            <person name="Submissions S."/>
        </authorList>
    </citation>
    <scope>NUCLEOTIDE SEQUENCE [LARGE SCALE GENOMIC DNA]</scope>
    <source>
        <strain evidence="3">DSM 29326</strain>
    </source>
</reference>
<evidence type="ECO:0000313" key="2">
    <source>
        <dbReference type="EMBL" id="SHF79272.1"/>
    </source>
</evidence>
<dbReference type="Proteomes" id="UP000183987">
    <property type="component" value="Unassembled WGS sequence"/>
</dbReference>
<dbReference type="GO" id="GO:0016740">
    <property type="term" value="F:transferase activity"/>
    <property type="evidence" value="ECO:0007669"/>
    <property type="project" value="UniProtKB-KW"/>
</dbReference>